<proteinExistence type="predicted"/>
<dbReference type="RefSeq" id="WP_106641547.1">
    <property type="nucleotide sequence ID" value="NZ_CP021558.1"/>
</dbReference>
<evidence type="ECO:0000313" key="2">
    <source>
        <dbReference type="Proteomes" id="UP000232491"/>
    </source>
</evidence>
<accession>A0A2K9B3M1</accession>
<evidence type="ECO:0000313" key="1">
    <source>
        <dbReference type="EMBL" id="AUE03287.1"/>
    </source>
</evidence>
<dbReference type="EMBL" id="CP021558">
    <property type="protein sequence ID" value="AUE03287.1"/>
    <property type="molecule type" value="Genomic_DNA"/>
</dbReference>
<dbReference type="AlphaFoldDB" id="A0A2K9B3M1"/>
<dbReference type="Proteomes" id="UP000232491">
    <property type="component" value="Chromosome"/>
</dbReference>
<protein>
    <submittedName>
        <fullName evidence="1">Uncharacterized protein</fullName>
    </submittedName>
</protein>
<organism evidence="1 2">
    <name type="scientific">Bifidobacterium breve</name>
    <dbReference type="NCBI Taxonomy" id="1685"/>
    <lineage>
        <taxon>Bacteria</taxon>
        <taxon>Bacillati</taxon>
        <taxon>Actinomycetota</taxon>
        <taxon>Actinomycetes</taxon>
        <taxon>Bifidobacteriales</taxon>
        <taxon>Bifidobacteriaceae</taxon>
        <taxon>Bifidobacterium</taxon>
    </lineage>
</organism>
<reference evidence="1 2" key="1">
    <citation type="submission" date="2017-05" db="EMBL/GenBank/DDBJ databases">
        <title>Comparative genomics and methylome analysis of the gut commensal Bifidobacterium breve.</title>
        <authorList>
            <person name="Bottacini F."/>
            <person name="Morrissey R."/>
            <person name="Roberts R.J."/>
            <person name="James K."/>
            <person name="van Breen J."/>
            <person name="Egan M."/>
            <person name="Lambert J."/>
            <person name="van Limpt K."/>
            <person name="Stanton C."/>
            <person name="Knol J."/>
            <person name="O' Connell Motherway M."/>
            <person name="van Sinderen D."/>
        </authorList>
    </citation>
    <scope>NUCLEOTIDE SEQUENCE [LARGE SCALE GENOMIC DNA]</scope>
    <source>
        <strain evidence="1 2">215W447a</strain>
    </source>
</reference>
<sequence length="230" mass="26344">MVMDRNNRGHRAKGLPRGVAGTFDATAATAGVDDVAPPMTDMTPPYGLMDETRKTEWADRFTAGMPADRRDRMRDWYLKEHEYVDLGPGMPPIEAKRLPRITRDIWYDDTRPDPAGHDGTRLHDAFVERNMRDNAPDLGWRPDAAGDPYVVSYPGVEAPNPGIGYDRWHARGADDPDRPEHETRHYLDAARLAAVRDAQELLRARYRKRLESYWNRHSDRVATIGYYADR</sequence>
<gene>
    <name evidence="1" type="ORF">BB215W447A_1271</name>
</gene>
<name>A0A2K9B3M1_BIFBR</name>